<evidence type="ECO:0000256" key="1">
    <source>
        <dbReference type="ARBA" id="ARBA00023015"/>
    </source>
</evidence>
<reference evidence="5" key="1">
    <citation type="submission" date="2022-07" db="EMBL/GenBank/DDBJ databases">
        <authorList>
            <person name="Jung M.-Y."/>
            <person name="Lee M."/>
        </authorList>
    </citation>
    <scope>NUCLEOTIDE SEQUENCE</scope>
    <source>
        <strain evidence="5">S8</strain>
    </source>
</reference>
<dbReference type="SMART" id="SM00345">
    <property type="entry name" value="HTH_GNTR"/>
    <property type="match status" value="1"/>
</dbReference>
<dbReference type="InterPro" id="IPR036388">
    <property type="entry name" value="WH-like_DNA-bd_sf"/>
</dbReference>
<dbReference type="SUPFAM" id="SSF64288">
    <property type="entry name" value="Chorismate lyase-like"/>
    <property type="match status" value="1"/>
</dbReference>
<dbReference type="CDD" id="cd07377">
    <property type="entry name" value="WHTH_GntR"/>
    <property type="match status" value="1"/>
</dbReference>
<feature type="domain" description="HTH gntR-type" evidence="4">
    <location>
        <begin position="11"/>
        <end position="79"/>
    </location>
</feature>
<evidence type="ECO:0000313" key="6">
    <source>
        <dbReference type="Proteomes" id="UP001059480"/>
    </source>
</evidence>
<dbReference type="Pfam" id="PF00392">
    <property type="entry name" value="GntR"/>
    <property type="match status" value="1"/>
</dbReference>
<dbReference type="Gene3D" id="3.40.1410.10">
    <property type="entry name" value="Chorismate lyase-like"/>
    <property type="match status" value="1"/>
</dbReference>
<dbReference type="SMART" id="SM00866">
    <property type="entry name" value="UTRA"/>
    <property type="match status" value="1"/>
</dbReference>
<keyword evidence="6" id="KW-1185">Reference proteome</keyword>
<dbReference type="InterPro" id="IPR000524">
    <property type="entry name" value="Tscrpt_reg_HTH_GntR"/>
</dbReference>
<dbReference type="InterPro" id="IPR028978">
    <property type="entry name" value="Chorismate_lyase_/UTRA_dom_sf"/>
</dbReference>
<evidence type="ECO:0000256" key="3">
    <source>
        <dbReference type="ARBA" id="ARBA00023163"/>
    </source>
</evidence>
<evidence type="ECO:0000259" key="4">
    <source>
        <dbReference type="PROSITE" id="PS50949"/>
    </source>
</evidence>
<dbReference type="RefSeq" id="WP_256944774.1">
    <property type="nucleotide sequence ID" value="NZ_JANHNZ010000002.1"/>
</dbReference>
<dbReference type="PANTHER" id="PTHR44846:SF17">
    <property type="entry name" value="GNTR-FAMILY TRANSCRIPTIONAL REGULATOR"/>
    <property type="match status" value="1"/>
</dbReference>
<evidence type="ECO:0000256" key="2">
    <source>
        <dbReference type="ARBA" id="ARBA00023125"/>
    </source>
</evidence>
<dbReference type="PANTHER" id="PTHR44846">
    <property type="entry name" value="MANNOSYL-D-GLYCERATE TRANSPORT/METABOLISM SYSTEM REPRESSOR MNGR-RELATED"/>
    <property type="match status" value="1"/>
</dbReference>
<sequence length="242" mass="28599">MSNAVNYDSSIPLYVQIAGELRMNIISEKWKPGTKIPPELDLCDKYHVSRITIRKSIEELVKENLVYRKRAKGTFVCEWEEKVDEHYTFVKSFTTEMKELGKEATTLWAQIEIVKANKKISRYLNINIRDTIMKLTRIRGADGQAFVYVESFFTYDERYPTNNESYYGSLYSLLSEYGVSFNHETEYVEAMLPTKAIQDALDIGLYEPILKRVRMVKHVEGTYREYSENFYIGKYYRYYLDM</sequence>
<evidence type="ECO:0000313" key="5">
    <source>
        <dbReference type="EMBL" id="MCQ9209667.1"/>
    </source>
</evidence>
<keyword evidence="2" id="KW-0238">DNA-binding</keyword>
<reference evidence="5" key="3">
    <citation type="journal article" date="2023" name="Microbiol. Resour. Announc.">
        <title>Draft Genome Sequence of Granulicatella sp. Strain S8, Isolated from a Marine Fish, Seriola quinqueradiata.</title>
        <authorList>
            <person name="Lee M."/>
            <person name="Farooq A."/>
            <person name="Jeong J.B."/>
            <person name="Jung M.Y."/>
        </authorList>
    </citation>
    <scope>NUCLEOTIDE SEQUENCE</scope>
    <source>
        <strain evidence="5">S8</strain>
    </source>
</reference>
<reference evidence="5" key="2">
    <citation type="journal article" date="2023" name="Curr. Microbiol.">
        <title>Granulicatella seriolae sp. nov., a Novel Facultative Anaerobe Isolated from Yellowtail Marine Fish.</title>
        <authorList>
            <person name="Lee M."/>
            <person name="Choi Y.J."/>
            <person name="Farooq A."/>
            <person name="Jeong J.B."/>
            <person name="Jung M.Y."/>
        </authorList>
    </citation>
    <scope>NUCLEOTIDE SEQUENCE</scope>
    <source>
        <strain evidence="5">S8</strain>
    </source>
</reference>
<protein>
    <submittedName>
        <fullName evidence="5">GntR family transcriptional regulator</fullName>
    </submittedName>
</protein>
<dbReference type="EMBL" id="JANHNZ010000002">
    <property type="protein sequence ID" value="MCQ9209667.1"/>
    <property type="molecule type" value="Genomic_DNA"/>
</dbReference>
<gene>
    <name evidence="5" type="ORF">NPA36_03805</name>
</gene>
<dbReference type="Pfam" id="PF07702">
    <property type="entry name" value="UTRA"/>
    <property type="match status" value="1"/>
</dbReference>
<dbReference type="Gene3D" id="1.10.10.10">
    <property type="entry name" value="Winged helix-like DNA-binding domain superfamily/Winged helix DNA-binding domain"/>
    <property type="match status" value="1"/>
</dbReference>
<dbReference type="Proteomes" id="UP001059480">
    <property type="component" value="Unassembled WGS sequence"/>
</dbReference>
<organism evidence="5 6">
    <name type="scientific">Granulicatella seriolae</name>
    <dbReference type="NCBI Taxonomy" id="2967226"/>
    <lineage>
        <taxon>Bacteria</taxon>
        <taxon>Bacillati</taxon>
        <taxon>Bacillota</taxon>
        <taxon>Bacilli</taxon>
        <taxon>Lactobacillales</taxon>
        <taxon>Carnobacteriaceae</taxon>
        <taxon>Granulicatella</taxon>
    </lineage>
</organism>
<dbReference type="PRINTS" id="PR00035">
    <property type="entry name" value="HTHGNTR"/>
</dbReference>
<keyword evidence="3" id="KW-0804">Transcription</keyword>
<name>A0ABT1WMC3_9LACT</name>
<comment type="caution">
    <text evidence="5">The sequence shown here is derived from an EMBL/GenBank/DDBJ whole genome shotgun (WGS) entry which is preliminary data.</text>
</comment>
<accession>A0ABT1WMC3</accession>
<keyword evidence="1" id="KW-0805">Transcription regulation</keyword>
<dbReference type="InterPro" id="IPR011663">
    <property type="entry name" value="UTRA"/>
</dbReference>
<dbReference type="InterPro" id="IPR036390">
    <property type="entry name" value="WH_DNA-bd_sf"/>
</dbReference>
<dbReference type="InterPro" id="IPR050679">
    <property type="entry name" value="Bact_HTH_transcr_reg"/>
</dbReference>
<proteinExistence type="predicted"/>
<dbReference type="SUPFAM" id="SSF46785">
    <property type="entry name" value="Winged helix' DNA-binding domain"/>
    <property type="match status" value="1"/>
</dbReference>
<dbReference type="PROSITE" id="PS50949">
    <property type="entry name" value="HTH_GNTR"/>
    <property type="match status" value="1"/>
</dbReference>